<sequence>MMNNKALLLTSVLVLLCILTIPVYSENLTPQQIVKYYTVICNGYCVKNSITKQFIGQCGQMKYHNLCQFCRFEFRCGISSIIG</sequence>
<dbReference type="Ensembl" id="ENSCINT00000034009.1">
    <property type="protein sequence ID" value="ENSCINP00000030322.1"/>
    <property type="gene ID" value="ENSCING00000018083.1"/>
</dbReference>
<reference evidence="2" key="2">
    <citation type="journal article" date="2008" name="Genome Biol.">
        <title>Improved genome assembly and evidence-based global gene model set for the chordate Ciona intestinalis: new insight into intron and operon populations.</title>
        <authorList>
            <person name="Satou Y."/>
            <person name="Mineta K."/>
            <person name="Ogasawara M."/>
            <person name="Sasakura Y."/>
            <person name="Shoguchi E."/>
            <person name="Ueno K."/>
            <person name="Yamada L."/>
            <person name="Matsumoto J."/>
            <person name="Wasserscheid J."/>
            <person name="Dewar K."/>
            <person name="Wiley G.B."/>
            <person name="Macmil S.L."/>
            <person name="Roe B.A."/>
            <person name="Zeller R.W."/>
            <person name="Hastings K.E."/>
            <person name="Lemaire P."/>
            <person name="Lindquist E."/>
            <person name="Endo T."/>
            <person name="Hotta K."/>
            <person name="Inaba K."/>
        </authorList>
    </citation>
    <scope>NUCLEOTIDE SEQUENCE [LARGE SCALE GENOMIC DNA]</scope>
    <source>
        <strain evidence="2">wild type</strain>
    </source>
</reference>
<evidence type="ECO:0000256" key="1">
    <source>
        <dbReference type="SAM" id="SignalP"/>
    </source>
</evidence>
<evidence type="ECO:0008006" key="4">
    <source>
        <dbReference type="Google" id="ProtNLM"/>
    </source>
</evidence>
<dbReference type="Proteomes" id="UP000008144">
    <property type="component" value="Chromosome 12"/>
</dbReference>
<reference evidence="2" key="4">
    <citation type="submission" date="2025-09" db="UniProtKB">
        <authorList>
            <consortium name="Ensembl"/>
        </authorList>
    </citation>
    <scope>IDENTIFICATION</scope>
</reference>
<reference evidence="2" key="3">
    <citation type="submission" date="2025-08" db="UniProtKB">
        <authorList>
            <consortium name="Ensembl"/>
        </authorList>
    </citation>
    <scope>IDENTIFICATION</scope>
</reference>
<dbReference type="AlphaFoldDB" id="H2XKZ0"/>
<feature type="signal peptide" evidence="1">
    <location>
        <begin position="1"/>
        <end position="25"/>
    </location>
</feature>
<reference evidence="3" key="1">
    <citation type="journal article" date="2002" name="Science">
        <title>The draft genome of Ciona intestinalis: insights into chordate and vertebrate origins.</title>
        <authorList>
            <person name="Dehal P."/>
            <person name="Satou Y."/>
            <person name="Campbell R.K."/>
            <person name="Chapman J."/>
            <person name="Degnan B."/>
            <person name="De Tomaso A."/>
            <person name="Davidson B."/>
            <person name="Di Gregorio A."/>
            <person name="Gelpke M."/>
            <person name="Goodstein D.M."/>
            <person name="Harafuji N."/>
            <person name="Hastings K.E."/>
            <person name="Ho I."/>
            <person name="Hotta K."/>
            <person name="Huang W."/>
            <person name="Kawashima T."/>
            <person name="Lemaire P."/>
            <person name="Martinez D."/>
            <person name="Meinertzhagen I.A."/>
            <person name="Necula S."/>
            <person name="Nonaka M."/>
            <person name="Putnam N."/>
            <person name="Rash S."/>
            <person name="Saiga H."/>
            <person name="Satake M."/>
            <person name="Terry A."/>
            <person name="Yamada L."/>
            <person name="Wang H.G."/>
            <person name="Awazu S."/>
            <person name="Azumi K."/>
            <person name="Boore J."/>
            <person name="Branno M."/>
            <person name="Chin-Bow S."/>
            <person name="DeSantis R."/>
            <person name="Doyle S."/>
            <person name="Francino P."/>
            <person name="Keys D.N."/>
            <person name="Haga S."/>
            <person name="Hayashi H."/>
            <person name="Hino K."/>
            <person name="Imai K.S."/>
            <person name="Inaba K."/>
            <person name="Kano S."/>
            <person name="Kobayashi K."/>
            <person name="Kobayashi M."/>
            <person name="Lee B.I."/>
            <person name="Makabe K.W."/>
            <person name="Manohar C."/>
            <person name="Matassi G."/>
            <person name="Medina M."/>
            <person name="Mochizuki Y."/>
            <person name="Mount S."/>
            <person name="Morishita T."/>
            <person name="Miura S."/>
            <person name="Nakayama A."/>
            <person name="Nishizaka S."/>
            <person name="Nomoto H."/>
            <person name="Ohta F."/>
            <person name="Oishi K."/>
            <person name="Rigoutsos I."/>
            <person name="Sano M."/>
            <person name="Sasaki A."/>
            <person name="Sasakura Y."/>
            <person name="Shoguchi E."/>
            <person name="Shin-i T."/>
            <person name="Spagnuolo A."/>
            <person name="Stainier D."/>
            <person name="Suzuki M.M."/>
            <person name="Tassy O."/>
            <person name="Takatori N."/>
            <person name="Tokuoka M."/>
            <person name="Yagi K."/>
            <person name="Yoshizaki F."/>
            <person name="Wada S."/>
            <person name="Zhang C."/>
            <person name="Hyatt P.D."/>
            <person name="Larimer F."/>
            <person name="Detter C."/>
            <person name="Doggett N."/>
            <person name="Glavina T."/>
            <person name="Hawkins T."/>
            <person name="Richardson P."/>
            <person name="Lucas S."/>
            <person name="Kohara Y."/>
            <person name="Levine M."/>
            <person name="Satoh N."/>
            <person name="Rokhsar D.S."/>
        </authorList>
    </citation>
    <scope>NUCLEOTIDE SEQUENCE [LARGE SCALE GENOMIC DNA]</scope>
</reference>
<accession>H2XKZ0</accession>
<name>H2XKZ0_CIOIN</name>
<keyword evidence="1" id="KW-0732">Signal</keyword>
<dbReference type="HOGENOM" id="CLU_2541873_0_0_1"/>
<dbReference type="EMBL" id="EAAA01000925">
    <property type="status" value="NOT_ANNOTATED_CDS"/>
    <property type="molecule type" value="Genomic_DNA"/>
</dbReference>
<evidence type="ECO:0000313" key="3">
    <source>
        <dbReference type="Proteomes" id="UP000008144"/>
    </source>
</evidence>
<keyword evidence="3" id="KW-1185">Reference proteome</keyword>
<protein>
    <recommendedName>
        <fullName evidence="4">Kazal-like domain-containing protein</fullName>
    </recommendedName>
</protein>
<evidence type="ECO:0000313" key="2">
    <source>
        <dbReference type="Ensembl" id="ENSCINP00000030322.1"/>
    </source>
</evidence>
<dbReference type="InParanoid" id="H2XKZ0"/>
<organism evidence="2 3">
    <name type="scientific">Ciona intestinalis</name>
    <name type="common">Transparent sea squirt</name>
    <name type="synonym">Ascidia intestinalis</name>
    <dbReference type="NCBI Taxonomy" id="7719"/>
    <lineage>
        <taxon>Eukaryota</taxon>
        <taxon>Metazoa</taxon>
        <taxon>Chordata</taxon>
        <taxon>Tunicata</taxon>
        <taxon>Ascidiacea</taxon>
        <taxon>Phlebobranchia</taxon>
        <taxon>Cionidae</taxon>
        <taxon>Ciona</taxon>
    </lineage>
</organism>
<proteinExistence type="predicted"/>
<feature type="chain" id="PRO_5003577965" description="Kazal-like domain-containing protein" evidence="1">
    <location>
        <begin position="26"/>
        <end position="83"/>
    </location>
</feature>